<feature type="binding site" evidence="2">
    <location>
        <position position="337"/>
    </location>
    <ligand>
        <name>FAD</name>
        <dbReference type="ChEBI" id="CHEBI:57692"/>
    </ligand>
</feature>
<dbReference type="PANTHER" id="PTHR43747">
    <property type="entry name" value="FAD-BINDING PROTEIN"/>
    <property type="match status" value="1"/>
</dbReference>
<sequence length="497" mass="56411">MNNRKIKKVVIAGGGTAGWMAAASLAKLLGKTLDITLIESDDIPTVGVGEATIPTLITLHQLLKINEKEFLAAVQGTFKLGISFENWRDVNQDYIHSFGWTGKDCWAAGFQHFWKKGLDLGISEEFGKYCPEWAAAKANKFAVLSREGLNYAYHIDAGLYAKFLRKMAEEHGAQRQEGKIKRVNLNADDGYIESLLLESGQVIDGDLFIDCTGFRGLLIEQALHVGYDDWSHWLPCDGAIAVQTESLGEPIPYTRSIAHGAGWQWRIPLQERVGNGLVFSSKFWSDDQAIDCLTKNIEGKPLNDPRVIKFKTGQRRKHWHKNCVAMGLSSGFIEPLESTSIHLIQRAIVRLMQMFPYDGIRQPDVEEFNAQMKFESDNIRDFIILHYHVTDRSDTEFWRHCRNMEVPESLTHRIELFKQTGRVFKVPTELFGENSWIQVMLGQGLMPEQYHPIVNMMSDAELKDFLVGIRSQVDRTVAQLPSHADFIRHFAPTMARD</sequence>
<dbReference type="GO" id="GO:0000166">
    <property type="term" value="F:nucleotide binding"/>
    <property type="evidence" value="ECO:0007669"/>
    <property type="project" value="UniProtKB-KW"/>
</dbReference>
<dbReference type="Gene3D" id="3.50.50.60">
    <property type="entry name" value="FAD/NAD(P)-binding domain"/>
    <property type="match status" value="1"/>
</dbReference>
<accession>A0A839UPR1</accession>
<dbReference type="EMBL" id="JACHXZ010000001">
    <property type="protein sequence ID" value="MBB3167365.1"/>
    <property type="molecule type" value="Genomic_DNA"/>
</dbReference>
<reference evidence="3 4" key="1">
    <citation type="submission" date="2020-08" db="EMBL/GenBank/DDBJ databases">
        <title>Genomic Encyclopedia of Type Strains, Phase III (KMG-III): the genomes of soil and plant-associated and newly described type strains.</title>
        <authorList>
            <person name="Whitman W."/>
        </authorList>
    </citation>
    <scope>NUCLEOTIDE SEQUENCE [LARGE SCALE GENOMIC DNA]</scope>
    <source>
        <strain evidence="3 4">CECT 8571</strain>
    </source>
</reference>
<organism evidence="3 4">
    <name type="scientific">Simiduia aestuariiviva</name>
    <dbReference type="NCBI Taxonomy" id="1510459"/>
    <lineage>
        <taxon>Bacteria</taxon>
        <taxon>Pseudomonadati</taxon>
        <taxon>Pseudomonadota</taxon>
        <taxon>Gammaproteobacteria</taxon>
        <taxon>Cellvibrionales</taxon>
        <taxon>Cellvibrionaceae</taxon>
        <taxon>Simiduia</taxon>
    </lineage>
</organism>
<feature type="binding site" evidence="2">
    <location>
        <position position="341"/>
    </location>
    <ligand>
        <name>FAD</name>
        <dbReference type="ChEBI" id="CHEBI:57692"/>
    </ligand>
</feature>
<proteinExistence type="predicted"/>
<dbReference type="EC" id="1.14.19.9" evidence="3"/>
<dbReference type="Proteomes" id="UP000559987">
    <property type="component" value="Unassembled WGS sequence"/>
</dbReference>
<protein>
    <submittedName>
        <fullName evidence="3">Tryptophan halogenase</fullName>
        <ecNumber evidence="3">1.14.19.9</ecNumber>
    </submittedName>
</protein>
<comment type="caution">
    <text evidence="3">The sequence shown here is derived from an EMBL/GenBank/DDBJ whole genome shotgun (WGS) entry which is preliminary data.</text>
</comment>
<feature type="binding site" evidence="2">
    <location>
        <position position="79"/>
    </location>
    <ligand>
        <name>7-chloro-L-tryptophan</name>
        <dbReference type="ChEBI" id="CHEBI:58713"/>
    </ligand>
</feature>
<dbReference type="Pfam" id="PF04820">
    <property type="entry name" value="Trp_halogenase"/>
    <property type="match status" value="1"/>
</dbReference>
<dbReference type="InterPro" id="IPR050816">
    <property type="entry name" value="Flavin-dep_Halogenase_NPB"/>
</dbReference>
<keyword evidence="3" id="KW-0560">Oxidoreductase</keyword>
<feature type="active site" evidence="1">
    <location>
        <position position="79"/>
    </location>
</feature>
<dbReference type="InterPro" id="IPR006905">
    <property type="entry name" value="Flavin_halogenase"/>
</dbReference>
<dbReference type="RefSeq" id="WP_183908020.1">
    <property type="nucleotide sequence ID" value="NZ_JACHXZ010000001.1"/>
</dbReference>
<dbReference type="PANTHER" id="PTHR43747:SF4">
    <property type="entry name" value="FLAVIN-DEPENDENT TRYPTOPHAN HALOGENASE"/>
    <property type="match status" value="1"/>
</dbReference>
<evidence type="ECO:0000256" key="2">
    <source>
        <dbReference type="PIRSR" id="PIRSR011396-2"/>
    </source>
</evidence>
<name>A0A839UPR1_9GAMM</name>
<evidence type="ECO:0000313" key="3">
    <source>
        <dbReference type="EMBL" id="MBB3167365.1"/>
    </source>
</evidence>
<dbReference type="InterPro" id="IPR033856">
    <property type="entry name" value="Trp_halogen"/>
</dbReference>
<feature type="binding site" evidence="2">
    <location>
        <position position="328"/>
    </location>
    <ligand>
        <name>FAD</name>
        <dbReference type="ChEBI" id="CHEBI:57692"/>
    </ligand>
</feature>
<evidence type="ECO:0000256" key="1">
    <source>
        <dbReference type="PIRSR" id="PIRSR011396-1"/>
    </source>
</evidence>
<keyword evidence="2" id="KW-0274">FAD</keyword>
<keyword evidence="4" id="KW-1185">Reference proteome</keyword>
<keyword evidence="2" id="KW-0547">Nucleotide-binding</keyword>
<dbReference type="GO" id="GO:0004497">
    <property type="term" value="F:monooxygenase activity"/>
    <property type="evidence" value="ECO:0007669"/>
    <property type="project" value="InterPro"/>
</dbReference>
<dbReference type="PIRSF" id="PIRSF011396">
    <property type="entry name" value="Trp_halogenase"/>
    <property type="match status" value="1"/>
</dbReference>
<dbReference type="InterPro" id="IPR036188">
    <property type="entry name" value="FAD/NAD-bd_sf"/>
</dbReference>
<gene>
    <name evidence="3" type="ORF">FHS30_000541</name>
</gene>
<dbReference type="AlphaFoldDB" id="A0A839UPR1"/>
<feature type="binding site" evidence="2">
    <location>
        <begin position="14"/>
        <end position="17"/>
    </location>
    <ligand>
        <name>FAD</name>
        <dbReference type="ChEBI" id="CHEBI:57692"/>
    </ligand>
</feature>
<dbReference type="FunFam" id="3.50.50.60:FF:000280">
    <property type="entry name" value="Tryptophan halogenase"/>
    <property type="match status" value="1"/>
</dbReference>
<keyword evidence="2" id="KW-0285">Flavoprotein</keyword>
<dbReference type="SUPFAM" id="SSF51905">
    <property type="entry name" value="FAD/NAD(P)-binding domain"/>
    <property type="match status" value="1"/>
</dbReference>
<evidence type="ECO:0000313" key="4">
    <source>
        <dbReference type="Proteomes" id="UP000559987"/>
    </source>
</evidence>